<keyword evidence="1" id="KW-0677">Repeat</keyword>
<reference evidence="3 4" key="1">
    <citation type="journal article" date="2025" name="Microbiol. Resour. Announc.">
        <title>Draft genome sequences for Neonectria magnoliae and Neonectria punicea, canker pathogens of Liriodendron tulipifera and Acer saccharum in West Virginia.</title>
        <authorList>
            <person name="Petronek H.M."/>
            <person name="Kasson M.T."/>
            <person name="Metheny A.M."/>
            <person name="Stauder C.M."/>
            <person name="Lovett B."/>
            <person name="Lynch S.C."/>
            <person name="Garnas J.R."/>
            <person name="Kasson L.R."/>
            <person name="Stajich J.E."/>
        </authorList>
    </citation>
    <scope>NUCLEOTIDE SEQUENCE [LARGE SCALE GENOMIC DNA]</scope>
    <source>
        <strain evidence="3 4">NRRL 64651</strain>
    </source>
</reference>
<dbReference type="EMBL" id="JAZAVK010000002">
    <property type="protein sequence ID" value="KAK7432929.1"/>
    <property type="molecule type" value="Genomic_DNA"/>
</dbReference>
<dbReference type="InterPro" id="IPR056884">
    <property type="entry name" value="NPHP3-like_N"/>
</dbReference>
<comment type="caution">
    <text evidence="3">The sequence shown here is derived from an EMBL/GenBank/DDBJ whole genome shotgun (WGS) entry which is preliminary data.</text>
</comment>
<sequence>MSGLEALGLACNIFQVISFGRETASLIKTVYRDGNDEFALDSVISAIPRTEHKDSETEWSIEELRELCFSTMKQYRRPICLFLDGLDEVSPEDGVLQLLATTAEFSAIPNVKSCLSSRPEYLIDKHLGGGRYPSLRLQDLTVRDLRKYAEEHAQFPPGLMIRDMPGDPRDPVDVPVEKARGVSLWLCLAIRSLNIGLEHGNDPEDLQRRIRSLPDNLTELYRDMWARLNEDQLLYRQRAAFYFGFVIANLGWPSNRRSQWWFNPQLNVFDMMLVSTDMTDQLLGPQHHEVKLDTLMSECKRIEGGVLVRDKYGATMTFVTSRRLFQFVHRSAYDFLVDTVEGREIVSYGTFSTVHLQRRIIQAELATCRLALVKTIKGKSDGIDKRTLRYENFLYGRLDCIRRMWDACDSMELEDGKTDWYPLIEVCEQLSDAGRLFASFAHPQNVFGHSPGGRFLAEAALAGLAAWVLSVVEHRNVRSEILSEILSGITFQIYPKLFVPGSFNHLTNHDHMLVRKLLQKGADANWKTVATHVVDDQMVETRLSILAKGVIETIEDRSIKLSYL</sequence>
<proteinExistence type="predicted"/>
<evidence type="ECO:0000313" key="3">
    <source>
        <dbReference type="EMBL" id="KAK7432929.1"/>
    </source>
</evidence>
<dbReference type="Pfam" id="PF24883">
    <property type="entry name" value="NPHP3_N"/>
    <property type="match status" value="1"/>
</dbReference>
<dbReference type="Proteomes" id="UP001498421">
    <property type="component" value="Unassembled WGS sequence"/>
</dbReference>
<dbReference type="PANTHER" id="PTHR10039">
    <property type="entry name" value="AMELOGENIN"/>
    <property type="match status" value="1"/>
</dbReference>
<keyword evidence="4" id="KW-1185">Reference proteome</keyword>
<evidence type="ECO:0000256" key="1">
    <source>
        <dbReference type="ARBA" id="ARBA00022737"/>
    </source>
</evidence>
<name>A0ABR1IHY7_9HYPO</name>
<organism evidence="3 4">
    <name type="scientific">Neonectria magnoliae</name>
    <dbReference type="NCBI Taxonomy" id="2732573"/>
    <lineage>
        <taxon>Eukaryota</taxon>
        <taxon>Fungi</taxon>
        <taxon>Dikarya</taxon>
        <taxon>Ascomycota</taxon>
        <taxon>Pezizomycotina</taxon>
        <taxon>Sordariomycetes</taxon>
        <taxon>Hypocreomycetidae</taxon>
        <taxon>Hypocreales</taxon>
        <taxon>Nectriaceae</taxon>
        <taxon>Neonectria</taxon>
    </lineage>
</organism>
<evidence type="ECO:0000259" key="2">
    <source>
        <dbReference type="Pfam" id="PF24883"/>
    </source>
</evidence>
<gene>
    <name evidence="3" type="ORF">QQZ08_000400</name>
</gene>
<accession>A0ABR1IHY7</accession>
<feature type="domain" description="Nephrocystin 3-like N-terminal" evidence="2">
    <location>
        <begin position="49"/>
        <end position="118"/>
    </location>
</feature>
<evidence type="ECO:0000313" key="4">
    <source>
        <dbReference type="Proteomes" id="UP001498421"/>
    </source>
</evidence>
<dbReference type="PANTHER" id="PTHR10039:SF5">
    <property type="entry name" value="NACHT DOMAIN-CONTAINING PROTEIN"/>
    <property type="match status" value="1"/>
</dbReference>
<protein>
    <recommendedName>
        <fullName evidence="2">Nephrocystin 3-like N-terminal domain-containing protein</fullName>
    </recommendedName>
</protein>